<feature type="signal peptide" evidence="1">
    <location>
        <begin position="1"/>
        <end position="27"/>
    </location>
</feature>
<gene>
    <name evidence="2" type="ORF">A9Q84_03535</name>
</gene>
<feature type="chain" id="PRO_5012554255" description="Lipoprotein" evidence="1">
    <location>
        <begin position="28"/>
        <end position="217"/>
    </location>
</feature>
<dbReference type="Proteomes" id="UP000196531">
    <property type="component" value="Unassembled WGS sequence"/>
</dbReference>
<name>A0A1Y5FGQ8_9BACT</name>
<organism evidence="2 3">
    <name type="scientific">Halobacteriovorax marinus</name>
    <dbReference type="NCBI Taxonomy" id="97084"/>
    <lineage>
        <taxon>Bacteria</taxon>
        <taxon>Pseudomonadati</taxon>
        <taxon>Bdellovibrionota</taxon>
        <taxon>Bacteriovoracia</taxon>
        <taxon>Bacteriovoracales</taxon>
        <taxon>Halobacteriovoraceae</taxon>
        <taxon>Halobacteriovorax</taxon>
    </lineage>
</organism>
<sequence length="217" mass="23238">MKKMELAQKSKLLFLSLMLSVSLFTTSCGGGKSGSNLSIPGVVGPVVTLQQDDVLISMVFDNLHLQGGLRYAIPKYPNSYIEISPDLQSNGTLMSVSISLDDVFNGDLNRLDPQSLPGGRALPGVASGRLPAVAFSIEKFHNMGVYIGPSIFGIFIPVNGLNIQNSIITARFFAGGSRVGNLSLVGEDQNGENGGFLLMLDMKGSVKRKLKKVARKY</sequence>
<keyword evidence="1" id="KW-0732">Signal</keyword>
<accession>A0A1Y5FGQ8</accession>
<dbReference type="EMBL" id="MAAO01000004">
    <property type="protein sequence ID" value="OUR98495.1"/>
    <property type="molecule type" value="Genomic_DNA"/>
</dbReference>
<comment type="caution">
    <text evidence="2">The sequence shown here is derived from an EMBL/GenBank/DDBJ whole genome shotgun (WGS) entry which is preliminary data.</text>
</comment>
<evidence type="ECO:0000313" key="2">
    <source>
        <dbReference type="EMBL" id="OUR98495.1"/>
    </source>
</evidence>
<reference evidence="3" key="1">
    <citation type="journal article" date="2017" name="Proc. Natl. Acad. Sci. U.S.A.">
        <title>Simulation of Deepwater Horizon oil plume reveals substrate specialization within a complex community of hydrocarbon-degraders.</title>
        <authorList>
            <person name="Hu P."/>
            <person name="Dubinsky E.A."/>
            <person name="Probst A.J."/>
            <person name="Wang J."/>
            <person name="Sieber C.M.K."/>
            <person name="Tom L.M."/>
            <person name="Gardinali P."/>
            <person name="Banfield J.F."/>
            <person name="Atlas R.M."/>
            <person name="Andersen G.L."/>
        </authorList>
    </citation>
    <scope>NUCLEOTIDE SEQUENCE [LARGE SCALE GENOMIC DNA]</scope>
</reference>
<dbReference type="AlphaFoldDB" id="A0A1Y5FGQ8"/>
<dbReference type="PROSITE" id="PS51257">
    <property type="entry name" value="PROKAR_LIPOPROTEIN"/>
    <property type="match status" value="1"/>
</dbReference>
<proteinExistence type="predicted"/>
<evidence type="ECO:0000256" key="1">
    <source>
        <dbReference type="SAM" id="SignalP"/>
    </source>
</evidence>
<evidence type="ECO:0008006" key="4">
    <source>
        <dbReference type="Google" id="ProtNLM"/>
    </source>
</evidence>
<protein>
    <recommendedName>
        <fullName evidence="4">Lipoprotein</fullName>
    </recommendedName>
</protein>
<evidence type="ECO:0000313" key="3">
    <source>
        <dbReference type="Proteomes" id="UP000196531"/>
    </source>
</evidence>